<reference evidence="1" key="2">
    <citation type="submission" date="2015-03" db="EMBL/GenBank/DDBJ databases">
        <authorList>
            <person name="Chow C.-E.T."/>
            <person name="Winget D.M."/>
            <person name="White R.A.III."/>
            <person name="Hallam S.J."/>
            <person name="Suttle C.A."/>
        </authorList>
    </citation>
    <scope>NUCLEOTIDE SEQUENCE</scope>
    <source>
        <strain evidence="1">Oxic1_2</strain>
    </source>
</reference>
<name>A0A0F7L8J7_9VIRU</name>
<accession>A0A0F7L8J7</accession>
<reference evidence="1" key="1">
    <citation type="journal article" date="2015" name="Front. Microbiol.">
        <title>Combining genomic sequencing methods to explore viral diversity and reveal potential virus-host interactions.</title>
        <authorList>
            <person name="Chow C.E."/>
            <person name="Winget D.M."/>
            <person name="White R.A.III."/>
            <person name="Hallam S.J."/>
            <person name="Suttle C.A."/>
        </authorList>
    </citation>
    <scope>NUCLEOTIDE SEQUENCE</scope>
    <source>
        <strain evidence="1">Oxic1_2</strain>
    </source>
</reference>
<protein>
    <submittedName>
        <fullName evidence="1">Uncharacterized protein</fullName>
    </submittedName>
</protein>
<organism evidence="1">
    <name type="scientific">uncultured marine virus</name>
    <dbReference type="NCBI Taxonomy" id="186617"/>
    <lineage>
        <taxon>Viruses</taxon>
        <taxon>environmental samples</taxon>
    </lineage>
</organism>
<dbReference type="EMBL" id="KR029597">
    <property type="protein sequence ID" value="AKH47752.1"/>
    <property type="molecule type" value="Genomic_DNA"/>
</dbReference>
<sequence>MGKSFSSISFCNWLRSSLSKRRSTQLNTPVFPLFSHRCSIHPCSLLCLRQYPISSPFGLLCKYISNPIYSPILLLIKKTSTIANAGNTWNCNQTNQLYINLYVVTLRVFSYILHTCLDFLTPVFLQIVSRLQPLELPSNGLRFW</sequence>
<evidence type="ECO:0000313" key="1">
    <source>
        <dbReference type="EMBL" id="AKH47752.1"/>
    </source>
</evidence>
<proteinExistence type="predicted"/>